<organism evidence="2 3">
    <name type="scientific">Geodia barretti</name>
    <name type="common">Barrett's horny sponge</name>
    <dbReference type="NCBI Taxonomy" id="519541"/>
    <lineage>
        <taxon>Eukaryota</taxon>
        <taxon>Metazoa</taxon>
        <taxon>Porifera</taxon>
        <taxon>Demospongiae</taxon>
        <taxon>Heteroscleromorpha</taxon>
        <taxon>Tetractinellida</taxon>
        <taxon>Astrophorina</taxon>
        <taxon>Geodiidae</taxon>
        <taxon>Geodia</taxon>
    </lineage>
</organism>
<dbReference type="AlphaFoldDB" id="A0AA35W7P9"/>
<sequence length="166" mass="18384">MGKVPQCQKHNVKRSVLENAGGLKMAKGNEKQPNAGRQPPKVIRVMQDFALSGLAASLSHIPHHPLYTLKSQMMFYGKGFNIKQFVITSFESRGTFLMRGVMVRSIGIAPEKSFKIMGLQGGTHLANYLFPQCSKGFEMGICRVSGWSSNNHHWLSLRTQHGSGPD</sequence>
<feature type="region of interest" description="Disordered" evidence="1">
    <location>
        <begin position="18"/>
        <end position="39"/>
    </location>
</feature>
<evidence type="ECO:0000313" key="3">
    <source>
        <dbReference type="Proteomes" id="UP001174909"/>
    </source>
</evidence>
<comment type="caution">
    <text evidence="2">The sequence shown here is derived from an EMBL/GenBank/DDBJ whole genome shotgun (WGS) entry which is preliminary data.</text>
</comment>
<proteinExistence type="predicted"/>
<dbReference type="EMBL" id="CASHTH010001087">
    <property type="protein sequence ID" value="CAI8011213.1"/>
    <property type="molecule type" value="Genomic_DNA"/>
</dbReference>
<gene>
    <name evidence="2" type="ORF">GBAR_LOCUS7276</name>
</gene>
<protein>
    <submittedName>
        <fullName evidence="2">Uncharacterized protein</fullName>
    </submittedName>
</protein>
<accession>A0AA35W7P9</accession>
<evidence type="ECO:0000313" key="2">
    <source>
        <dbReference type="EMBL" id="CAI8011213.1"/>
    </source>
</evidence>
<dbReference type="Proteomes" id="UP001174909">
    <property type="component" value="Unassembled WGS sequence"/>
</dbReference>
<evidence type="ECO:0000256" key="1">
    <source>
        <dbReference type="SAM" id="MobiDB-lite"/>
    </source>
</evidence>
<name>A0AA35W7P9_GEOBA</name>
<reference evidence="2" key="1">
    <citation type="submission" date="2023-03" db="EMBL/GenBank/DDBJ databases">
        <authorList>
            <person name="Steffen K."/>
            <person name="Cardenas P."/>
        </authorList>
    </citation>
    <scope>NUCLEOTIDE SEQUENCE</scope>
</reference>
<keyword evidence="3" id="KW-1185">Reference proteome</keyword>